<protein>
    <submittedName>
        <fullName evidence="1">Uncharacterized protein</fullName>
    </submittedName>
</protein>
<sequence length="69" mass="7746">MANQIPIITDFSNTTNSLGAVTIAIELRRVDGESIVENEEAAYEYDNIYDAIYSILNSAPDTWEFKISQ</sequence>
<reference evidence="1" key="1">
    <citation type="journal article" date="2015" name="Nature">
        <title>Complex archaea that bridge the gap between prokaryotes and eukaryotes.</title>
        <authorList>
            <person name="Spang A."/>
            <person name="Saw J.H."/>
            <person name="Jorgensen S.L."/>
            <person name="Zaremba-Niedzwiedzka K."/>
            <person name="Martijn J."/>
            <person name="Lind A.E."/>
            <person name="van Eijk R."/>
            <person name="Schleper C."/>
            <person name="Guy L."/>
            <person name="Ettema T.J."/>
        </authorList>
    </citation>
    <scope>NUCLEOTIDE SEQUENCE</scope>
</reference>
<proteinExistence type="predicted"/>
<gene>
    <name evidence="1" type="ORF">LCGC14_0845260</name>
</gene>
<dbReference type="AlphaFoldDB" id="A0A0F9RWM4"/>
<comment type="caution">
    <text evidence="1">The sequence shown here is derived from an EMBL/GenBank/DDBJ whole genome shotgun (WGS) entry which is preliminary data.</text>
</comment>
<dbReference type="EMBL" id="LAZR01002496">
    <property type="protein sequence ID" value="KKN29316.1"/>
    <property type="molecule type" value="Genomic_DNA"/>
</dbReference>
<evidence type="ECO:0000313" key="1">
    <source>
        <dbReference type="EMBL" id="KKN29316.1"/>
    </source>
</evidence>
<organism evidence="1">
    <name type="scientific">marine sediment metagenome</name>
    <dbReference type="NCBI Taxonomy" id="412755"/>
    <lineage>
        <taxon>unclassified sequences</taxon>
        <taxon>metagenomes</taxon>
        <taxon>ecological metagenomes</taxon>
    </lineage>
</organism>
<accession>A0A0F9RWM4</accession>
<name>A0A0F9RWM4_9ZZZZ</name>